<dbReference type="EMBL" id="MLYV02000016">
    <property type="protein sequence ID" value="PSS37947.1"/>
    <property type="molecule type" value="Genomic_DNA"/>
</dbReference>
<evidence type="ECO:0000313" key="1">
    <source>
        <dbReference type="EMBL" id="PSS37947.1"/>
    </source>
</evidence>
<sequence>MRRLPRYETIPKDIQKGLTAEVRLVNERRKLDMTHLIQADARQDAILAKSREDIFEAGNNFVEWLHPLIGVTIVLKREDDLVQRTARGQSQQQIFHAFNITSSVINMLLRFFLRRQKGLSA</sequence>
<accession>A0A2R6S6N8</accession>
<dbReference type="Proteomes" id="UP000186601">
    <property type="component" value="Unassembled WGS sequence"/>
</dbReference>
<organism evidence="1 2">
    <name type="scientific">Hermanssonia centrifuga</name>
    <dbReference type="NCBI Taxonomy" id="98765"/>
    <lineage>
        <taxon>Eukaryota</taxon>
        <taxon>Fungi</taxon>
        <taxon>Dikarya</taxon>
        <taxon>Basidiomycota</taxon>
        <taxon>Agaricomycotina</taxon>
        <taxon>Agaricomycetes</taxon>
        <taxon>Polyporales</taxon>
        <taxon>Meruliaceae</taxon>
        <taxon>Hermanssonia</taxon>
    </lineage>
</organism>
<gene>
    <name evidence="1" type="ORF">PHLCEN_2v204</name>
</gene>
<dbReference type="AlphaFoldDB" id="A0A2R6S6N8"/>
<protein>
    <submittedName>
        <fullName evidence="1">Uncharacterized protein</fullName>
    </submittedName>
</protein>
<name>A0A2R6S6N8_9APHY</name>
<comment type="caution">
    <text evidence="1">The sequence shown here is derived from an EMBL/GenBank/DDBJ whole genome shotgun (WGS) entry which is preliminary data.</text>
</comment>
<reference evidence="1 2" key="1">
    <citation type="submission" date="2018-02" db="EMBL/GenBank/DDBJ databases">
        <title>Genome sequence of the basidiomycete white-rot fungus Phlebia centrifuga.</title>
        <authorList>
            <person name="Granchi Z."/>
            <person name="Peng M."/>
            <person name="de Vries R.P."/>
            <person name="Hilden K."/>
            <person name="Makela M.R."/>
            <person name="Grigoriev I."/>
            <person name="Riley R."/>
        </authorList>
    </citation>
    <scope>NUCLEOTIDE SEQUENCE [LARGE SCALE GENOMIC DNA]</scope>
    <source>
        <strain evidence="1 2">FBCC195</strain>
    </source>
</reference>
<keyword evidence="2" id="KW-1185">Reference proteome</keyword>
<proteinExistence type="predicted"/>
<evidence type="ECO:0000313" key="2">
    <source>
        <dbReference type="Proteomes" id="UP000186601"/>
    </source>
</evidence>